<reference evidence="3" key="1">
    <citation type="journal article" date="2011" name="PLoS Biol.">
        <title>Gene gain and loss during evolution of obligate parasitism in the white rust pathogen of Arabidopsis thaliana.</title>
        <authorList>
            <person name="Kemen E."/>
            <person name="Gardiner A."/>
            <person name="Schultz-Larsen T."/>
            <person name="Kemen A.C."/>
            <person name="Balmuth A.L."/>
            <person name="Robert-Seilaniantz A."/>
            <person name="Bailey K."/>
            <person name="Holub E."/>
            <person name="Studholme D.J."/>
            <person name="Maclean D."/>
            <person name="Jones J.D."/>
        </authorList>
    </citation>
    <scope>NUCLEOTIDE SEQUENCE</scope>
</reference>
<sequence length="100" mass="11832">MASLVNQRRCSYKKGIDSESIRKRRENVSIQVRKHAKDQKLQQRRRLNHVRNTTLYLSVSYTQIRQPGIPFIRPYKHPQRQPANPRYCCGPKTLAIPLFT</sequence>
<dbReference type="Pfam" id="PF01749">
    <property type="entry name" value="IBB"/>
    <property type="match status" value="1"/>
</dbReference>
<evidence type="ECO:0000256" key="1">
    <source>
        <dbReference type="PROSITE-ProRule" id="PRU00561"/>
    </source>
</evidence>
<feature type="domain" description="IBB" evidence="2">
    <location>
        <begin position="1"/>
        <end position="54"/>
    </location>
</feature>
<dbReference type="AlphaFoldDB" id="F0VYY6"/>
<evidence type="ECO:0000259" key="2">
    <source>
        <dbReference type="PROSITE" id="PS51214"/>
    </source>
</evidence>
<dbReference type="GO" id="GO:0006606">
    <property type="term" value="P:protein import into nucleus"/>
    <property type="evidence" value="ECO:0007669"/>
    <property type="project" value="InterPro"/>
</dbReference>
<keyword evidence="1" id="KW-0813">Transport</keyword>
<reference evidence="3" key="2">
    <citation type="submission" date="2011-02" db="EMBL/GenBank/DDBJ databases">
        <authorList>
            <person name="MacLean D."/>
        </authorList>
    </citation>
    <scope>NUCLEOTIDE SEQUENCE</scope>
</reference>
<dbReference type="PROSITE" id="PS51214">
    <property type="entry name" value="IBB"/>
    <property type="match status" value="1"/>
</dbReference>
<name>F0VYY6_9STRA</name>
<proteinExistence type="predicted"/>
<dbReference type="HOGENOM" id="CLU_2311387_0_0_1"/>
<dbReference type="InterPro" id="IPR036975">
    <property type="entry name" value="Importin-a_IBB_sf"/>
</dbReference>
<dbReference type="Gene3D" id="1.20.5.690">
    <property type="entry name" value="Importin-alpha, importin-beta-binding domain"/>
    <property type="match status" value="1"/>
</dbReference>
<dbReference type="EMBL" id="FR824046">
    <property type="protein sequence ID" value="CCA14001.1"/>
    <property type="molecule type" value="Genomic_DNA"/>
</dbReference>
<organism evidence="3">
    <name type="scientific">Albugo laibachii Nc14</name>
    <dbReference type="NCBI Taxonomy" id="890382"/>
    <lineage>
        <taxon>Eukaryota</taxon>
        <taxon>Sar</taxon>
        <taxon>Stramenopiles</taxon>
        <taxon>Oomycota</taxon>
        <taxon>Peronosporomycetes</taxon>
        <taxon>Albuginales</taxon>
        <taxon>Albuginaceae</taxon>
        <taxon>Albugo</taxon>
    </lineage>
</organism>
<dbReference type="InterPro" id="IPR002652">
    <property type="entry name" value="Importin-a_IBB"/>
</dbReference>
<dbReference type="GO" id="GO:0061608">
    <property type="term" value="F:nuclear import signal receptor activity"/>
    <property type="evidence" value="ECO:0007669"/>
    <property type="project" value="InterPro"/>
</dbReference>
<protein>
    <submittedName>
        <fullName evidence="3">AlNc14C1G133 protein</fullName>
    </submittedName>
</protein>
<accession>F0VYY6</accession>
<evidence type="ECO:0000313" key="3">
    <source>
        <dbReference type="EMBL" id="CCA14001.1"/>
    </source>
</evidence>
<gene>
    <name evidence="3" type="primary">AlNc14C1G133</name>
    <name evidence="3" type="ORF">ALNC14_001440</name>
</gene>